<reference evidence="1 2" key="1">
    <citation type="submission" date="2018-11" db="EMBL/GenBank/DDBJ databases">
        <title>Draft genome sequence of Ferruginibacter sp. BO-59.</title>
        <authorList>
            <person name="Im W.T."/>
        </authorList>
    </citation>
    <scope>NUCLEOTIDE SEQUENCE [LARGE SCALE GENOMIC DNA]</scope>
    <source>
        <strain evidence="1 2">BO-59</strain>
    </source>
</reference>
<name>A0A3M9NR28_9BACT</name>
<protein>
    <submittedName>
        <fullName evidence="1">Uncharacterized protein</fullName>
    </submittedName>
</protein>
<evidence type="ECO:0000313" key="2">
    <source>
        <dbReference type="Proteomes" id="UP000267223"/>
    </source>
</evidence>
<accession>A0A3M9NR28</accession>
<dbReference type="Proteomes" id="UP000267223">
    <property type="component" value="Unassembled WGS sequence"/>
</dbReference>
<evidence type="ECO:0000313" key="1">
    <source>
        <dbReference type="EMBL" id="RNI40170.1"/>
    </source>
</evidence>
<comment type="caution">
    <text evidence="1">The sequence shown here is derived from an EMBL/GenBank/DDBJ whole genome shotgun (WGS) entry which is preliminary data.</text>
</comment>
<gene>
    <name evidence="1" type="ORF">EFY79_02415</name>
</gene>
<organism evidence="1 2">
    <name type="scientific">Hanamia caeni</name>
    <dbReference type="NCBI Taxonomy" id="2294116"/>
    <lineage>
        <taxon>Bacteria</taxon>
        <taxon>Pseudomonadati</taxon>
        <taxon>Bacteroidota</taxon>
        <taxon>Chitinophagia</taxon>
        <taxon>Chitinophagales</taxon>
        <taxon>Chitinophagaceae</taxon>
        <taxon>Hanamia</taxon>
    </lineage>
</organism>
<keyword evidence="2" id="KW-1185">Reference proteome</keyword>
<dbReference type="AlphaFoldDB" id="A0A3M9NR28"/>
<proteinExistence type="predicted"/>
<dbReference type="EMBL" id="RJJR01000001">
    <property type="protein sequence ID" value="RNI40170.1"/>
    <property type="molecule type" value="Genomic_DNA"/>
</dbReference>
<sequence length="76" mass="8549">MHQGKRKGKSKAGQTADKTYQIGKPILIPKIFLKRTNTILFTFIGQKNKTIVFSQLLKVVFSLSGGTELLENNLRD</sequence>